<evidence type="ECO:0000313" key="1">
    <source>
        <dbReference type="EMBL" id="SVE49374.1"/>
    </source>
</evidence>
<dbReference type="EMBL" id="UINC01221160">
    <property type="protein sequence ID" value="SVE49374.1"/>
    <property type="molecule type" value="Genomic_DNA"/>
</dbReference>
<organism evidence="1">
    <name type="scientific">marine metagenome</name>
    <dbReference type="NCBI Taxonomy" id="408172"/>
    <lineage>
        <taxon>unclassified sequences</taxon>
        <taxon>metagenomes</taxon>
        <taxon>ecological metagenomes</taxon>
    </lineage>
</organism>
<sequence>YNHTLLMIRGNKLIDGVKKELPMLTDIFSAQRLFNDGKYAETLEYLDNEKLFTRNIFAEHNAIQYYSSAVFKLAALAHYKLGIATLETALQSNYNSEDGVNYKIIAILNLCQKYYYFDDGQKIADLWDKNKNFLLKEKDSLKWLVKKNEKMAYSLDWIRFERAINSQKGYEGMPNEMMVINDSDLTYKIIKEFITNPLNKNNYSAVQSVLHKLSKSPMIMNRYPTIISGFIMQ</sequence>
<feature type="non-terminal residue" evidence="1">
    <location>
        <position position="233"/>
    </location>
</feature>
<gene>
    <name evidence="1" type="ORF">METZ01_LOCUS502228</name>
</gene>
<protein>
    <submittedName>
        <fullName evidence="1">Uncharacterized protein</fullName>
    </submittedName>
</protein>
<proteinExistence type="predicted"/>
<feature type="non-terminal residue" evidence="1">
    <location>
        <position position="1"/>
    </location>
</feature>
<dbReference type="AlphaFoldDB" id="A0A383DYJ2"/>
<reference evidence="1" key="1">
    <citation type="submission" date="2018-05" db="EMBL/GenBank/DDBJ databases">
        <authorList>
            <person name="Lanie J.A."/>
            <person name="Ng W.-L."/>
            <person name="Kazmierczak K.M."/>
            <person name="Andrzejewski T.M."/>
            <person name="Davidsen T.M."/>
            <person name="Wayne K.J."/>
            <person name="Tettelin H."/>
            <person name="Glass J.I."/>
            <person name="Rusch D."/>
            <person name="Podicherti R."/>
            <person name="Tsui H.-C.T."/>
            <person name="Winkler M.E."/>
        </authorList>
    </citation>
    <scope>NUCLEOTIDE SEQUENCE</scope>
</reference>
<name>A0A383DYJ2_9ZZZZ</name>
<accession>A0A383DYJ2</accession>